<name>A0ABP5PBG3_9ACTN</name>
<dbReference type="CDD" id="cd00586">
    <property type="entry name" value="4HBT"/>
    <property type="match status" value="1"/>
</dbReference>
<keyword evidence="2" id="KW-1185">Reference proteome</keyword>
<dbReference type="PANTHER" id="PTHR31793">
    <property type="entry name" value="4-HYDROXYBENZOYL-COA THIOESTERASE FAMILY MEMBER"/>
    <property type="match status" value="1"/>
</dbReference>
<dbReference type="InterPro" id="IPR029069">
    <property type="entry name" value="HotDog_dom_sf"/>
</dbReference>
<dbReference type="Pfam" id="PF13279">
    <property type="entry name" value="4HBT_2"/>
    <property type="match status" value="1"/>
</dbReference>
<dbReference type="PANTHER" id="PTHR31793:SF24">
    <property type="entry name" value="LONG-CHAIN ACYL-COA THIOESTERASE FADM"/>
    <property type="match status" value="1"/>
</dbReference>
<dbReference type="Gene3D" id="3.10.129.10">
    <property type="entry name" value="Hotdog Thioesterase"/>
    <property type="match status" value="1"/>
</dbReference>
<dbReference type="RefSeq" id="WP_262380527.1">
    <property type="nucleotide sequence ID" value="NZ_BAAAQX010000011.1"/>
</dbReference>
<reference evidence="2" key="1">
    <citation type="journal article" date="2019" name="Int. J. Syst. Evol. Microbiol.">
        <title>The Global Catalogue of Microorganisms (GCM) 10K type strain sequencing project: providing services to taxonomists for standard genome sequencing and annotation.</title>
        <authorList>
            <consortium name="The Broad Institute Genomics Platform"/>
            <consortium name="The Broad Institute Genome Sequencing Center for Infectious Disease"/>
            <person name="Wu L."/>
            <person name="Ma J."/>
        </authorList>
    </citation>
    <scope>NUCLEOTIDE SEQUENCE [LARGE SCALE GENOMIC DNA]</scope>
    <source>
        <strain evidence="2">JCM 16114</strain>
    </source>
</reference>
<dbReference type="Proteomes" id="UP001499843">
    <property type="component" value="Unassembled WGS sequence"/>
</dbReference>
<dbReference type="EMBL" id="BAAAQX010000011">
    <property type="protein sequence ID" value="GAA2209100.1"/>
    <property type="molecule type" value="Genomic_DNA"/>
</dbReference>
<evidence type="ECO:0000313" key="1">
    <source>
        <dbReference type="EMBL" id="GAA2209100.1"/>
    </source>
</evidence>
<proteinExistence type="predicted"/>
<gene>
    <name evidence="1" type="ORF">GCM10009850_045580</name>
</gene>
<comment type="caution">
    <text evidence="1">The sequence shown here is derived from an EMBL/GenBank/DDBJ whole genome shotgun (WGS) entry which is preliminary data.</text>
</comment>
<evidence type="ECO:0000313" key="2">
    <source>
        <dbReference type="Proteomes" id="UP001499843"/>
    </source>
</evidence>
<dbReference type="SUPFAM" id="SSF54637">
    <property type="entry name" value="Thioesterase/thiol ester dehydrase-isomerase"/>
    <property type="match status" value="1"/>
</dbReference>
<accession>A0ABP5PBG3</accession>
<organism evidence="1 2">
    <name type="scientific">Nonomuraea monospora</name>
    <dbReference type="NCBI Taxonomy" id="568818"/>
    <lineage>
        <taxon>Bacteria</taxon>
        <taxon>Bacillati</taxon>
        <taxon>Actinomycetota</taxon>
        <taxon>Actinomycetes</taxon>
        <taxon>Streptosporangiales</taxon>
        <taxon>Streptosporangiaceae</taxon>
        <taxon>Nonomuraea</taxon>
    </lineage>
</organism>
<dbReference type="InterPro" id="IPR050563">
    <property type="entry name" value="4-hydroxybenzoyl-CoA_TE"/>
</dbReference>
<sequence>MDTHAIKSLMTEAVTQLTAPAARPIEVRHTPRRHVYHRQVRFSDIDAHGHVNNVRFLEYLEDARIALFLDYAGTPPEDRSGLPAVGVAIVRHEVDYRKPLRFRHGSVRIESWVTKVGRVSCELAAEICSDEGVFAEARSTIMAFDPHTAKPRRFTMPERAFLKRYLP</sequence>
<protein>
    <submittedName>
        <fullName evidence="1">Thioesterase family protein</fullName>
    </submittedName>
</protein>